<name>A0ABP7GEB9_9ACTN</name>
<accession>A0ABP7GEB9</accession>
<dbReference type="RefSeq" id="WP_344976240.1">
    <property type="nucleotide sequence ID" value="NZ_BAABDD010000037.1"/>
</dbReference>
<evidence type="ECO:0000259" key="6">
    <source>
        <dbReference type="Pfam" id="PF04542"/>
    </source>
</evidence>
<evidence type="ECO:0000256" key="5">
    <source>
        <dbReference type="SAM" id="MobiDB-lite"/>
    </source>
</evidence>
<evidence type="ECO:0000256" key="2">
    <source>
        <dbReference type="ARBA" id="ARBA00023015"/>
    </source>
</evidence>
<evidence type="ECO:0000313" key="9">
    <source>
        <dbReference type="Proteomes" id="UP001500908"/>
    </source>
</evidence>
<dbReference type="Pfam" id="PF08281">
    <property type="entry name" value="Sigma70_r4_2"/>
    <property type="match status" value="1"/>
</dbReference>
<dbReference type="InterPro" id="IPR013324">
    <property type="entry name" value="RNA_pol_sigma_r3/r4-like"/>
</dbReference>
<keyword evidence="2" id="KW-0805">Transcription regulation</keyword>
<dbReference type="InterPro" id="IPR014284">
    <property type="entry name" value="RNA_pol_sigma-70_dom"/>
</dbReference>
<gene>
    <name evidence="8" type="ORF">GCM10022402_45480</name>
</gene>
<dbReference type="SUPFAM" id="SSF88659">
    <property type="entry name" value="Sigma3 and sigma4 domains of RNA polymerase sigma factors"/>
    <property type="match status" value="1"/>
</dbReference>
<dbReference type="PANTHER" id="PTHR43133">
    <property type="entry name" value="RNA POLYMERASE ECF-TYPE SIGMA FACTO"/>
    <property type="match status" value="1"/>
</dbReference>
<dbReference type="Proteomes" id="UP001500908">
    <property type="component" value="Unassembled WGS sequence"/>
</dbReference>
<evidence type="ECO:0000256" key="3">
    <source>
        <dbReference type="ARBA" id="ARBA00023082"/>
    </source>
</evidence>
<feature type="domain" description="RNA polymerase sigma factor 70 region 4 type 2" evidence="7">
    <location>
        <begin position="105"/>
        <end position="157"/>
    </location>
</feature>
<feature type="domain" description="RNA polymerase sigma-70 region 2" evidence="6">
    <location>
        <begin position="12"/>
        <end position="77"/>
    </location>
</feature>
<dbReference type="SUPFAM" id="SSF88946">
    <property type="entry name" value="Sigma2 domain of RNA polymerase sigma factors"/>
    <property type="match status" value="1"/>
</dbReference>
<evidence type="ECO:0000313" key="8">
    <source>
        <dbReference type="EMBL" id="GAA3762829.1"/>
    </source>
</evidence>
<comment type="caution">
    <text evidence="8">The sequence shown here is derived from an EMBL/GenBank/DDBJ whole genome shotgun (WGS) entry which is preliminary data.</text>
</comment>
<dbReference type="Pfam" id="PF04542">
    <property type="entry name" value="Sigma70_r2"/>
    <property type="match status" value="1"/>
</dbReference>
<protein>
    <submittedName>
        <fullName evidence="8">RNA polymerase sigma factor</fullName>
    </submittedName>
</protein>
<feature type="region of interest" description="Disordered" evidence="5">
    <location>
        <begin position="74"/>
        <end position="98"/>
    </location>
</feature>
<comment type="similarity">
    <text evidence="1">Belongs to the sigma-70 factor family. ECF subfamily.</text>
</comment>
<reference evidence="9" key="1">
    <citation type="journal article" date="2019" name="Int. J. Syst. Evol. Microbiol.">
        <title>The Global Catalogue of Microorganisms (GCM) 10K type strain sequencing project: providing services to taxonomists for standard genome sequencing and annotation.</title>
        <authorList>
            <consortium name="The Broad Institute Genomics Platform"/>
            <consortium name="The Broad Institute Genome Sequencing Center for Infectious Disease"/>
            <person name="Wu L."/>
            <person name="Ma J."/>
        </authorList>
    </citation>
    <scope>NUCLEOTIDE SEQUENCE [LARGE SCALE GENOMIC DNA]</scope>
    <source>
        <strain evidence="9">JCM 17137</strain>
    </source>
</reference>
<sequence>MDRDEQEFTAVYASHYEDVLRYAVRRVGPDQVADIAAETFAVAWRRLEKVPLQQPLPWLYAVARNMVSNVARRDQRRGEVLTPMDGPAAPRSSHPDHAESVIRRQATLHAFQGLREDEKELVMLIAWEGLDMPSVAKVLDCSAAAAYIRLHRARKRLERLMENVHTGVEVNR</sequence>
<evidence type="ECO:0000256" key="4">
    <source>
        <dbReference type="ARBA" id="ARBA00023163"/>
    </source>
</evidence>
<keyword evidence="4" id="KW-0804">Transcription</keyword>
<evidence type="ECO:0000259" key="7">
    <source>
        <dbReference type="Pfam" id="PF08281"/>
    </source>
</evidence>
<dbReference type="InterPro" id="IPR039425">
    <property type="entry name" value="RNA_pol_sigma-70-like"/>
</dbReference>
<keyword evidence="9" id="KW-1185">Reference proteome</keyword>
<dbReference type="InterPro" id="IPR013249">
    <property type="entry name" value="RNA_pol_sigma70_r4_t2"/>
</dbReference>
<dbReference type="InterPro" id="IPR036388">
    <property type="entry name" value="WH-like_DNA-bd_sf"/>
</dbReference>
<dbReference type="Gene3D" id="1.10.10.10">
    <property type="entry name" value="Winged helix-like DNA-binding domain superfamily/Winged helix DNA-binding domain"/>
    <property type="match status" value="1"/>
</dbReference>
<keyword evidence="3" id="KW-0731">Sigma factor</keyword>
<dbReference type="PANTHER" id="PTHR43133:SF25">
    <property type="entry name" value="RNA POLYMERASE SIGMA FACTOR RFAY-RELATED"/>
    <property type="match status" value="1"/>
</dbReference>
<dbReference type="EMBL" id="BAABDD010000037">
    <property type="protein sequence ID" value="GAA3762829.1"/>
    <property type="molecule type" value="Genomic_DNA"/>
</dbReference>
<organism evidence="8 9">
    <name type="scientific">Salinactinospora qingdaonensis</name>
    <dbReference type="NCBI Taxonomy" id="702744"/>
    <lineage>
        <taxon>Bacteria</taxon>
        <taxon>Bacillati</taxon>
        <taxon>Actinomycetota</taxon>
        <taxon>Actinomycetes</taxon>
        <taxon>Streptosporangiales</taxon>
        <taxon>Nocardiopsidaceae</taxon>
        <taxon>Salinactinospora</taxon>
    </lineage>
</organism>
<proteinExistence type="inferred from homology"/>
<dbReference type="NCBIfam" id="TIGR02937">
    <property type="entry name" value="sigma70-ECF"/>
    <property type="match status" value="1"/>
</dbReference>
<evidence type="ECO:0000256" key="1">
    <source>
        <dbReference type="ARBA" id="ARBA00010641"/>
    </source>
</evidence>
<dbReference type="InterPro" id="IPR007627">
    <property type="entry name" value="RNA_pol_sigma70_r2"/>
</dbReference>
<dbReference type="InterPro" id="IPR013325">
    <property type="entry name" value="RNA_pol_sigma_r2"/>
</dbReference>
<dbReference type="Gene3D" id="1.10.1740.10">
    <property type="match status" value="1"/>
</dbReference>